<keyword evidence="5" id="KW-1185">Reference proteome</keyword>
<reference evidence="4 5" key="1">
    <citation type="submission" date="2016-10" db="EMBL/GenBank/DDBJ databases">
        <authorList>
            <person name="de Groot N.N."/>
        </authorList>
    </citation>
    <scope>NUCLEOTIDE SEQUENCE [LARGE SCALE GENOMIC DNA]</scope>
    <source>
        <strain evidence="4 5">DSM 43067</strain>
    </source>
</reference>
<dbReference type="GO" id="GO:0006355">
    <property type="term" value="P:regulation of DNA-templated transcription"/>
    <property type="evidence" value="ECO:0007669"/>
    <property type="project" value="InterPro"/>
</dbReference>
<comment type="similarity">
    <text evidence="1">Belongs to the ROK (NagC/XylR) family.</text>
</comment>
<sequence>MESAPVRGTGAGQKGPSLRRAGTNLPKVGRYNRAVVLDQIQLADGISRAEIAERTGLTPQTVSGITRKLLDEGIVREDGSSRVEGLGKPRTTLRINSDAGSAVGLHFDPVELACVVVDLVGHPLVLKRRPTPAGARPDEVVAAMADLAGDVLAEADVPRERVLGLGLASPGPIDQDSGMVVAPPKLAHWTRVPMKQLLSEATGLPVTLDNDATAAAIGERWSGAGRGVADFAYFFFGTGIGGGLILGHQVHRGGSLNAAEFGHTSVRLDGPRCYCGNRGCLESLVSPAAIAAETRRRLGEEPAGSVLAEPFRRDPAAVDHEAVLTAAAQGDPLAAAVIGDAADLVAAVAVNVVNIADVDLIVLGGHGIRRVEKLYLDAVTEALASRPLSRHVRVAEAAVSPLGPDAAVVGAASLVLHATYSPQLSALLEV</sequence>
<evidence type="ECO:0000313" key="4">
    <source>
        <dbReference type="EMBL" id="SFO56223.1"/>
    </source>
</evidence>
<dbReference type="InterPro" id="IPR012318">
    <property type="entry name" value="HTH_CRP"/>
</dbReference>
<dbReference type="GO" id="GO:0003677">
    <property type="term" value="F:DNA binding"/>
    <property type="evidence" value="ECO:0007669"/>
    <property type="project" value="InterPro"/>
</dbReference>
<evidence type="ECO:0000256" key="1">
    <source>
        <dbReference type="ARBA" id="ARBA00006479"/>
    </source>
</evidence>
<dbReference type="Gene3D" id="1.10.10.10">
    <property type="entry name" value="Winged helix-like DNA-binding domain superfamily/Winged helix DNA-binding domain"/>
    <property type="match status" value="1"/>
</dbReference>
<evidence type="ECO:0000313" key="5">
    <source>
        <dbReference type="Proteomes" id="UP000183413"/>
    </source>
</evidence>
<dbReference type="EMBL" id="FOVH01000007">
    <property type="protein sequence ID" value="SFO56223.1"/>
    <property type="molecule type" value="Genomic_DNA"/>
</dbReference>
<feature type="domain" description="HTH crp-type" evidence="3">
    <location>
        <begin position="36"/>
        <end position="87"/>
    </location>
</feature>
<dbReference type="SUPFAM" id="SSF53067">
    <property type="entry name" value="Actin-like ATPase domain"/>
    <property type="match status" value="1"/>
</dbReference>
<dbReference type="Proteomes" id="UP000183413">
    <property type="component" value="Unassembled WGS sequence"/>
</dbReference>
<dbReference type="PANTHER" id="PTHR18964">
    <property type="entry name" value="ROK (REPRESSOR, ORF, KINASE) FAMILY"/>
    <property type="match status" value="1"/>
</dbReference>
<feature type="region of interest" description="Disordered" evidence="2">
    <location>
        <begin position="1"/>
        <end position="24"/>
    </location>
</feature>
<dbReference type="InterPro" id="IPR036388">
    <property type="entry name" value="WH-like_DNA-bd_sf"/>
</dbReference>
<protein>
    <submittedName>
        <fullName evidence="4">Sugar kinase of the NBD/HSP70 family, may contain an N-terminal HTH domain</fullName>
    </submittedName>
</protein>
<keyword evidence="4" id="KW-0418">Kinase</keyword>
<dbReference type="InParanoid" id="A0A1I5I6M6"/>
<dbReference type="STRING" id="1993.SAMN04489713_107161"/>
<dbReference type="InterPro" id="IPR000600">
    <property type="entry name" value="ROK"/>
</dbReference>
<dbReference type="SUPFAM" id="SSF46785">
    <property type="entry name" value="Winged helix' DNA-binding domain"/>
    <property type="match status" value="1"/>
</dbReference>
<proteinExistence type="inferred from homology"/>
<dbReference type="Pfam" id="PF13412">
    <property type="entry name" value="HTH_24"/>
    <property type="match status" value="1"/>
</dbReference>
<keyword evidence="4" id="KW-0808">Transferase</keyword>
<evidence type="ECO:0000259" key="3">
    <source>
        <dbReference type="SMART" id="SM00419"/>
    </source>
</evidence>
<dbReference type="Pfam" id="PF00480">
    <property type="entry name" value="ROK"/>
    <property type="match status" value="1"/>
</dbReference>
<dbReference type="SMART" id="SM00419">
    <property type="entry name" value="HTH_CRP"/>
    <property type="match status" value="1"/>
</dbReference>
<dbReference type="eggNOG" id="COG1940">
    <property type="taxonomic scope" value="Bacteria"/>
</dbReference>
<evidence type="ECO:0000256" key="2">
    <source>
        <dbReference type="SAM" id="MobiDB-lite"/>
    </source>
</evidence>
<dbReference type="AlphaFoldDB" id="A0A1I5I6M6"/>
<dbReference type="InterPro" id="IPR043129">
    <property type="entry name" value="ATPase_NBD"/>
</dbReference>
<dbReference type="InterPro" id="IPR036390">
    <property type="entry name" value="WH_DNA-bd_sf"/>
</dbReference>
<accession>A0A1I5I6M6</accession>
<dbReference type="Gene3D" id="3.30.420.40">
    <property type="match status" value="2"/>
</dbReference>
<dbReference type="PANTHER" id="PTHR18964:SF149">
    <property type="entry name" value="BIFUNCTIONAL UDP-N-ACETYLGLUCOSAMINE 2-EPIMERASE_N-ACETYLMANNOSAMINE KINASE"/>
    <property type="match status" value="1"/>
</dbReference>
<name>A0A1I5I6M6_9ACTN</name>
<dbReference type="GO" id="GO:0016301">
    <property type="term" value="F:kinase activity"/>
    <property type="evidence" value="ECO:0007669"/>
    <property type="project" value="UniProtKB-KW"/>
</dbReference>
<gene>
    <name evidence="4" type="ORF">SAMN04489713_107161</name>
</gene>
<organism evidence="4 5">
    <name type="scientific">Actinomadura madurae</name>
    <dbReference type="NCBI Taxonomy" id="1993"/>
    <lineage>
        <taxon>Bacteria</taxon>
        <taxon>Bacillati</taxon>
        <taxon>Actinomycetota</taxon>
        <taxon>Actinomycetes</taxon>
        <taxon>Streptosporangiales</taxon>
        <taxon>Thermomonosporaceae</taxon>
        <taxon>Actinomadura</taxon>
    </lineage>
</organism>